<evidence type="ECO:0000313" key="13">
    <source>
        <dbReference type="Proteomes" id="UP000270626"/>
    </source>
</evidence>
<keyword evidence="13" id="KW-1185">Reference proteome</keyword>
<dbReference type="EMBL" id="RBXP01000001">
    <property type="protein sequence ID" value="RKT63019.1"/>
    <property type="molecule type" value="Genomic_DNA"/>
</dbReference>
<comment type="similarity">
    <text evidence="2">Belongs to the GSP G family.</text>
</comment>
<proteinExistence type="inferred from homology"/>
<dbReference type="InterPro" id="IPR045584">
    <property type="entry name" value="Pilin-like"/>
</dbReference>
<dbReference type="InterPro" id="IPR012902">
    <property type="entry name" value="N_methyl_site"/>
</dbReference>
<dbReference type="PANTHER" id="PTHR30093">
    <property type="entry name" value="GENERAL SECRETION PATHWAY PROTEIN G"/>
    <property type="match status" value="1"/>
</dbReference>
<dbReference type="InterPro" id="IPR000983">
    <property type="entry name" value="Bac_GSPG_pilin"/>
</dbReference>
<dbReference type="GO" id="GO:0015627">
    <property type="term" value="C:type II protein secretion system complex"/>
    <property type="evidence" value="ECO:0007669"/>
    <property type="project" value="InterPro"/>
</dbReference>
<dbReference type="InterPro" id="IPR010054">
    <property type="entry name" value="Type2_sec_GspG"/>
</dbReference>
<evidence type="ECO:0000256" key="2">
    <source>
        <dbReference type="ARBA" id="ARBA00009984"/>
    </source>
</evidence>
<evidence type="ECO:0000256" key="7">
    <source>
        <dbReference type="ARBA" id="ARBA00022692"/>
    </source>
</evidence>
<reference evidence="12 13" key="1">
    <citation type="submission" date="2018-10" db="EMBL/GenBank/DDBJ databases">
        <title>Genomic Encyclopedia of Type Strains, Phase IV (KMG-IV): sequencing the most valuable type-strain genomes for metagenomic binning, comparative biology and taxonomic classification.</title>
        <authorList>
            <person name="Goeker M."/>
        </authorList>
    </citation>
    <scope>NUCLEOTIDE SEQUENCE [LARGE SCALE GENOMIC DNA]</scope>
    <source>
        <strain evidence="12 13">DSM 23841</strain>
    </source>
</reference>
<dbReference type="Pfam" id="PF08334">
    <property type="entry name" value="T2SSG"/>
    <property type="match status" value="1"/>
</dbReference>
<keyword evidence="6" id="KW-0997">Cell inner membrane</keyword>
<dbReference type="NCBIfam" id="TIGR01710">
    <property type="entry name" value="typeII_sec_gspG"/>
    <property type="match status" value="1"/>
</dbReference>
<feature type="domain" description="Type II secretion system protein GspG C-terminal" evidence="11">
    <location>
        <begin position="33"/>
        <end position="142"/>
    </location>
</feature>
<keyword evidence="4" id="KW-1003">Cell membrane</keyword>
<dbReference type="NCBIfam" id="TIGR02532">
    <property type="entry name" value="IV_pilin_GFxxxE"/>
    <property type="match status" value="1"/>
</dbReference>
<dbReference type="Pfam" id="PF07963">
    <property type="entry name" value="N_methyl"/>
    <property type="match status" value="1"/>
</dbReference>
<dbReference type="Proteomes" id="UP000270626">
    <property type="component" value="Unassembled WGS sequence"/>
</dbReference>
<dbReference type="InterPro" id="IPR013545">
    <property type="entry name" value="T2SS_protein-GspG_C"/>
</dbReference>
<gene>
    <name evidence="12" type="ORF">DFR40_0068</name>
</gene>
<feature type="transmembrane region" description="Helical" evidence="10">
    <location>
        <begin position="12"/>
        <end position="32"/>
    </location>
</feature>
<organism evidence="12 13">
    <name type="scientific">Azonexus fungiphilus</name>
    <dbReference type="NCBI Taxonomy" id="146940"/>
    <lineage>
        <taxon>Bacteria</taxon>
        <taxon>Pseudomonadati</taxon>
        <taxon>Pseudomonadota</taxon>
        <taxon>Betaproteobacteria</taxon>
        <taxon>Rhodocyclales</taxon>
        <taxon>Azonexaceae</taxon>
        <taxon>Azonexus</taxon>
    </lineage>
</organism>
<evidence type="ECO:0000256" key="6">
    <source>
        <dbReference type="ARBA" id="ARBA00022519"/>
    </source>
</evidence>
<comment type="caution">
    <text evidence="12">The sequence shown here is derived from an EMBL/GenBank/DDBJ whole genome shotgun (WGS) entry which is preliminary data.</text>
</comment>
<evidence type="ECO:0000256" key="5">
    <source>
        <dbReference type="ARBA" id="ARBA00022481"/>
    </source>
</evidence>
<dbReference type="PRINTS" id="PR00813">
    <property type="entry name" value="BCTERIALGSPG"/>
</dbReference>
<dbReference type="PANTHER" id="PTHR30093:SF44">
    <property type="entry name" value="TYPE II SECRETION SYSTEM CORE PROTEIN G"/>
    <property type="match status" value="1"/>
</dbReference>
<evidence type="ECO:0000313" key="12">
    <source>
        <dbReference type="EMBL" id="RKT63019.1"/>
    </source>
</evidence>
<sequence>MSQNHLRQTGFTLIEVMVVVVILGILAALVVPKVMSRPDEARVAAARQDIGGLLQALKLYRLDNRRYPSTEQGLQALVEKPGQAPLPEAWKAGGYVERLPRDPWGQPYQYLNPGLRGEIDVFSFGADGVAGGEGQDADIGNWAL</sequence>
<dbReference type="GO" id="GO:0015628">
    <property type="term" value="P:protein secretion by the type II secretion system"/>
    <property type="evidence" value="ECO:0007669"/>
    <property type="project" value="InterPro"/>
</dbReference>
<dbReference type="GO" id="GO:0005886">
    <property type="term" value="C:plasma membrane"/>
    <property type="evidence" value="ECO:0007669"/>
    <property type="project" value="UniProtKB-SubCell"/>
</dbReference>
<evidence type="ECO:0000256" key="8">
    <source>
        <dbReference type="ARBA" id="ARBA00022989"/>
    </source>
</evidence>
<accession>A0A495WNM1</accession>
<dbReference type="SUPFAM" id="SSF54523">
    <property type="entry name" value="Pili subunits"/>
    <property type="match status" value="1"/>
</dbReference>
<dbReference type="Gene3D" id="3.30.700.10">
    <property type="entry name" value="Glycoprotein, Type 4 Pilin"/>
    <property type="match status" value="1"/>
</dbReference>
<dbReference type="OrthoDB" id="9795612at2"/>
<dbReference type="PROSITE" id="PS00409">
    <property type="entry name" value="PROKAR_NTER_METHYL"/>
    <property type="match status" value="1"/>
</dbReference>
<evidence type="ECO:0000256" key="10">
    <source>
        <dbReference type="SAM" id="Phobius"/>
    </source>
</evidence>
<evidence type="ECO:0000256" key="1">
    <source>
        <dbReference type="ARBA" id="ARBA00004377"/>
    </source>
</evidence>
<protein>
    <recommendedName>
        <fullName evidence="3">Type II secretion system core protein G</fullName>
    </recommendedName>
</protein>
<keyword evidence="8 10" id="KW-1133">Transmembrane helix</keyword>
<dbReference type="RefSeq" id="WP_121456504.1">
    <property type="nucleotide sequence ID" value="NZ_RBXP01000001.1"/>
</dbReference>
<evidence type="ECO:0000259" key="11">
    <source>
        <dbReference type="Pfam" id="PF08334"/>
    </source>
</evidence>
<keyword evidence="9 10" id="KW-0472">Membrane</keyword>
<keyword evidence="7 10" id="KW-0812">Transmembrane</keyword>
<name>A0A495WNM1_9RHOO</name>
<dbReference type="AlphaFoldDB" id="A0A495WNM1"/>
<comment type="subcellular location">
    <subcellularLocation>
        <location evidence="1">Cell inner membrane</location>
        <topology evidence="1">Single-pass membrane protein</topology>
    </subcellularLocation>
</comment>
<evidence type="ECO:0000256" key="3">
    <source>
        <dbReference type="ARBA" id="ARBA00020042"/>
    </source>
</evidence>
<keyword evidence="5" id="KW-0488">Methylation</keyword>
<evidence type="ECO:0000256" key="9">
    <source>
        <dbReference type="ARBA" id="ARBA00023136"/>
    </source>
</evidence>
<evidence type="ECO:0000256" key="4">
    <source>
        <dbReference type="ARBA" id="ARBA00022475"/>
    </source>
</evidence>